<feature type="compositionally biased region" description="Acidic residues" evidence="2">
    <location>
        <begin position="92"/>
        <end position="104"/>
    </location>
</feature>
<feature type="region of interest" description="Disordered" evidence="2">
    <location>
        <begin position="52"/>
        <end position="105"/>
    </location>
</feature>
<reference evidence="3" key="1">
    <citation type="submission" date="2023-07" db="EMBL/GenBank/DDBJ databases">
        <title>Chromosome-level Genome Assembly of Striped Snakehead (Channa striata).</title>
        <authorList>
            <person name="Liu H."/>
        </authorList>
    </citation>
    <scope>NUCLEOTIDE SEQUENCE</scope>
    <source>
        <strain evidence="3">Gz</strain>
        <tissue evidence="3">Muscle</tissue>
    </source>
</reference>
<evidence type="ECO:0000313" key="4">
    <source>
        <dbReference type="Proteomes" id="UP001187415"/>
    </source>
</evidence>
<proteinExistence type="predicted"/>
<sequence length="217" mass="24138">MSSVQLLRRLVDERLAAAADDIFEALRKAIAGYEQEIAASKREIRRQRRLLRVAAKPEDAPNADQPQLAIEDQGAQEPPQTEKNQEVLPSSQEEEQLQEMEEDDTIRFIFTPPYVKNELDQLQSSYQSTKGEGDPLPSTSAEQDLTKVEGDDGASVSCSEAESDDSDEEWRGSAGSRSDDSDCEGKWNTKKKKGPCLPMAPKLHPSKLTKSRICCKV</sequence>
<accession>A0AA88M8E7</accession>
<comment type="caution">
    <text evidence="3">The sequence shown here is derived from an EMBL/GenBank/DDBJ whole genome shotgun (WGS) entry which is preliminary data.</text>
</comment>
<dbReference type="AlphaFoldDB" id="A0AA88M8E7"/>
<feature type="region of interest" description="Disordered" evidence="2">
    <location>
        <begin position="120"/>
        <end position="195"/>
    </location>
</feature>
<feature type="compositionally biased region" description="Basic and acidic residues" evidence="2">
    <location>
        <begin position="177"/>
        <end position="187"/>
    </location>
</feature>
<dbReference type="Proteomes" id="UP001187415">
    <property type="component" value="Unassembled WGS sequence"/>
</dbReference>
<evidence type="ECO:0000256" key="2">
    <source>
        <dbReference type="SAM" id="MobiDB-lite"/>
    </source>
</evidence>
<feature type="coiled-coil region" evidence="1">
    <location>
        <begin position="23"/>
        <end position="50"/>
    </location>
</feature>
<protein>
    <submittedName>
        <fullName evidence="3">Uncharacterized protein</fullName>
    </submittedName>
</protein>
<keyword evidence="1" id="KW-0175">Coiled coil</keyword>
<evidence type="ECO:0000256" key="1">
    <source>
        <dbReference type="SAM" id="Coils"/>
    </source>
</evidence>
<dbReference type="EMBL" id="JAUPFM010000013">
    <property type="protein sequence ID" value="KAK2832965.1"/>
    <property type="molecule type" value="Genomic_DNA"/>
</dbReference>
<keyword evidence="4" id="KW-1185">Reference proteome</keyword>
<feature type="compositionally biased region" description="Polar residues" evidence="2">
    <location>
        <begin position="120"/>
        <end position="130"/>
    </location>
</feature>
<evidence type="ECO:0000313" key="3">
    <source>
        <dbReference type="EMBL" id="KAK2832965.1"/>
    </source>
</evidence>
<name>A0AA88M8E7_CHASR</name>
<organism evidence="3 4">
    <name type="scientific">Channa striata</name>
    <name type="common">Snakehead murrel</name>
    <name type="synonym">Ophicephalus striatus</name>
    <dbReference type="NCBI Taxonomy" id="64152"/>
    <lineage>
        <taxon>Eukaryota</taxon>
        <taxon>Metazoa</taxon>
        <taxon>Chordata</taxon>
        <taxon>Craniata</taxon>
        <taxon>Vertebrata</taxon>
        <taxon>Euteleostomi</taxon>
        <taxon>Actinopterygii</taxon>
        <taxon>Neopterygii</taxon>
        <taxon>Teleostei</taxon>
        <taxon>Neoteleostei</taxon>
        <taxon>Acanthomorphata</taxon>
        <taxon>Anabantaria</taxon>
        <taxon>Anabantiformes</taxon>
        <taxon>Channoidei</taxon>
        <taxon>Channidae</taxon>
        <taxon>Channa</taxon>
    </lineage>
</organism>
<gene>
    <name evidence="3" type="ORF">Q5P01_016854</name>
</gene>